<name>A0A3G8H378_9BURK</name>
<proteinExistence type="predicted"/>
<evidence type="ECO:0000313" key="2">
    <source>
        <dbReference type="EMBL" id="AZG14816.1"/>
    </source>
</evidence>
<dbReference type="KEGG" id="cpau:EHF44_16075"/>
<organism evidence="2 3">
    <name type="scientific">Cupriavidus pauculus</name>
    <dbReference type="NCBI Taxonomy" id="82633"/>
    <lineage>
        <taxon>Bacteria</taxon>
        <taxon>Pseudomonadati</taxon>
        <taxon>Pseudomonadota</taxon>
        <taxon>Betaproteobacteria</taxon>
        <taxon>Burkholderiales</taxon>
        <taxon>Burkholderiaceae</taxon>
        <taxon>Cupriavidus</taxon>
    </lineage>
</organism>
<accession>A0A3G8H378</accession>
<sequence>MELSKTAASRHPKSTENDVHTSADSMSSDIYTRDGTAIAVFHGSTGHGLLAYGGQPGMPAGFVDIGPDGHGTEYQPFEGTVRKVTVTVARTAQAVEIRLARGDDDHAHHETQGWTLGRDAPAPDARARLAGVYRGTVHAQGEAGTIDVSIDEAGRIATRVPGNCAVSGQLSDAAAARQPRAYPLSSAVSLRVSGPRHCLPGGKALTGECLGFGPRLLAVCRTDAGGMLFLGERTDA</sequence>
<reference evidence="3" key="1">
    <citation type="submission" date="2018-11" db="EMBL/GenBank/DDBJ databases">
        <title>FDA dAtabase for Regulatory Grade micrObial Sequences (FDA-ARGOS): Supporting development and validation of Infectious Disease Dx tests.</title>
        <authorList>
            <person name="Goldberg B."/>
            <person name="Campos J."/>
            <person name="Tallon L."/>
            <person name="Sadzewicz L."/>
            <person name="Zhao X."/>
            <person name="Vavikolanu K."/>
            <person name="Mehta A."/>
            <person name="Aluvathingal J."/>
            <person name="Nadendla S."/>
            <person name="Geyer C."/>
            <person name="Nandy P."/>
            <person name="Yan Y."/>
            <person name="Sichtig H."/>
        </authorList>
    </citation>
    <scope>NUCLEOTIDE SEQUENCE [LARGE SCALE GENOMIC DNA]</scope>
    <source>
        <strain evidence="3">FDAARGOS_614</strain>
    </source>
</reference>
<dbReference type="AlphaFoldDB" id="A0A3G8H378"/>
<dbReference type="Proteomes" id="UP000270411">
    <property type="component" value="Chromosome 1"/>
</dbReference>
<dbReference type="EMBL" id="CP033969">
    <property type="protein sequence ID" value="AZG14816.1"/>
    <property type="molecule type" value="Genomic_DNA"/>
</dbReference>
<feature type="region of interest" description="Disordered" evidence="1">
    <location>
        <begin position="1"/>
        <end position="26"/>
    </location>
</feature>
<gene>
    <name evidence="2" type="ORF">EHF44_16075</name>
</gene>
<dbReference type="OrthoDB" id="9988873at2"/>
<dbReference type="RefSeq" id="WP_148094322.1">
    <property type="nucleotide sequence ID" value="NZ_CP033969.1"/>
</dbReference>
<protein>
    <submittedName>
        <fullName evidence="2">Uncharacterized protein</fullName>
    </submittedName>
</protein>
<evidence type="ECO:0000256" key="1">
    <source>
        <dbReference type="SAM" id="MobiDB-lite"/>
    </source>
</evidence>
<evidence type="ECO:0000313" key="3">
    <source>
        <dbReference type="Proteomes" id="UP000270411"/>
    </source>
</evidence>